<reference evidence="2" key="1">
    <citation type="journal article" date="2015" name="Nature">
        <title>Complex archaea that bridge the gap between prokaryotes and eukaryotes.</title>
        <authorList>
            <person name="Spang A."/>
            <person name="Saw J.H."/>
            <person name="Jorgensen S.L."/>
            <person name="Zaremba-Niedzwiedzka K."/>
            <person name="Martijn J."/>
            <person name="Lind A.E."/>
            <person name="van Eijk R."/>
            <person name="Schleper C."/>
            <person name="Guy L."/>
            <person name="Ettema T.J."/>
        </authorList>
    </citation>
    <scope>NUCLEOTIDE SEQUENCE</scope>
</reference>
<gene>
    <name evidence="2" type="ORF">LCGC14_0086550</name>
</gene>
<comment type="caution">
    <text evidence="2">The sequence shown here is derived from an EMBL/GenBank/DDBJ whole genome shotgun (WGS) entry which is preliminary data.</text>
</comment>
<accession>A0A0F9XXZ6</accession>
<organism evidence="2">
    <name type="scientific">marine sediment metagenome</name>
    <dbReference type="NCBI Taxonomy" id="412755"/>
    <lineage>
        <taxon>unclassified sequences</taxon>
        <taxon>metagenomes</taxon>
        <taxon>ecological metagenomes</taxon>
    </lineage>
</organism>
<evidence type="ECO:0000256" key="1">
    <source>
        <dbReference type="SAM" id="MobiDB-lite"/>
    </source>
</evidence>
<dbReference type="AlphaFoldDB" id="A0A0F9XXZ6"/>
<proteinExistence type="predicted"/>
<feature type="compositionally biased region" description="Polar residues" evidence="1">
    <location>
        <begin position="45"/>
        <end position="55"/>
    </location>
</feature>
<evidence type="ECO:0000313" key="2">
    <source>
        <dbReference type="EMBL" id="KKO04297.1"/>
    </source>
</evidence>
<sequence>MMINILLKKVAVAALSFGLLASPLAFANLSIKANQDLTVNDEPIQAQSQRSSDQAVFSPDELKYDEGDFPKVIEAESTRTSDHISYQPKDLQRDNIFRNVR</sequence>
<feature type="region of interest" description="Disordered" evidence="1">
    <location>
        <begin position="42"/>
        <end position="64"/>
    </location>
</feature>
<dbReference type="EMBL" id="LAZR01000023">
    <property type="protein sequence ID" value="KKO04297.1"/>
    <property type="molecule type" value="Genomic_DNA"/>
</dbReference>
<protein>
    <submittedName>
        <fullName evidence="2">Uncharacterized protein</fullName>
    </submittedName>
</protein>
<name>A0A0F9XXZ6_9ZZZZ</name>